<feature type="domain" description="HTH araC/xylS-type" evidence="4">
    <location>
        <begin position="229"/>
        <end position="327"/>
    </location>
</feature>
<keyword evidence="3" id="KW-0804">Transcription</keyword>
<dbReference type="SUPFAM" id="SSF46689">
    <property type="entry name" value="Homeodomain-like"/>
    <property type="match status" value="2"/>
</dbReference>
<dbReference type="PANTHER" id="PTHR47893">
    <property type="entry name" value="REGULATORY PROTEIN PCHR"/>
    <property type="match status" value="1"/>
</dbReference>
<dbReference type="Pfam" id="PF12833">
    <property type="entry name" value="HTH_18"/>
    <property type="match status" value="1"/>
</dbReference>
<keyword evidence="2" id="KW-0238">DNA-binding</keyword>
<dbReference type="PROSITE" id="PS01124">
    <property type="entry name" value="HTH_ARAC_FAMILY_2"/>
    <property type="match status" value="1"/>
</dbReference>
<evidence type="ECO:0000256" key="2">
    <source>
        <dbReference type="ARBA" id="ARBA00023125"/>
    </source>
</evidence>
<evidence type="ECO:0000259" key="4">
    <source>
        <dbReference type="PROSITE" id="PS01124"/>
    </source>
</evidence>
<proteinExistence type="predicted"/>
<sequence length="330" mass="37365">MLPALSNRDWNEIWEADDSKVETVCRPESFEVCSTWKGSLGEGYSRRMELRDLWLNIEEYQMTSDVRTTSEVGSWGPVSSFFVAGTAKNRHLGLTDENTEKPGHNYLEGIHSGVEVDYAFADEAVVRVRLGLLPHALKQFGQNSPLPPELEAWVSGVPSSFYRQGGTTPEMQVILQQILHCPYWGAIKQMYLEGKVLELMALQFTQFTAANHPLPDQASLKANEVECLYHAREILMQQFERPPSILALARQVGLNDFKLKQGFRQMFGTTVFGYLREYRLEQARLLLADGQLNVQEVARAIGYTHAGHFASAFKRKFGVNPKAYQARSSR</sequence>
<name>A0A7C3KFB2_9CYAN</name>
<dbReference type="InterPro" id="IPR018060">
    <property type="entry name" value="HTH_AraC"/>
</dbReference>
<reference evidence="5" key="1">
    <citation type="journal article" date="2020" name="mSystems">
        <title>Genome- and Community-Level Interaction Insights into Carbon Utilization and Element Cycling Functions of Hydrothermarchaeota in Hydrothermal Sediment.</title>
        <authorList>
            <person name="Zhou Z."/>
            <person name="Liu Y."/>
            <person name="Xu W."/>
            <person name="Pan J."/>
            <person name="Luo Z.H."/>
            <person name="Li M."/>
        </authorList>
    </citation>
    <scope>NUCLEOTIDE SEQUENCE [LARGE SCALE GENOMIC DNA]</scope>
    <source>
        <strain evidence="5">SpSt-418</strain>
    </source>
</reference>
<dbReference type="InterPro" id="IPR020449">
    <property type="entry name" value="Tscrpt_reg_AraC-type_HTH"/>
</dbReference>
<gene>
    <name evidence="5" type="ORF">ENR64_12060</name>
</gene>
<dbReference type="EMBL" id="DSRU01000172">
    <property type="protein sequence ID" value="HFM98467.1"/>
    <property type="molecule type" value="Genomic_DNA"/>
</dbReference>
<dbReference type="Gene3D" id="1.10.10.60">
    <property type="entry name" value="Homeodomain-like"/>
    <property type="match status" value="1"/>
</dbReference>
<dbReference type="PANTHER" id="PTHR47893:SF1">
    <property type="entry name" value="REGULATORY PROTEIN PCHR"/>
    <property type="match status" value="1"/>
</dbReference>
<dbReference type="AlphaFoldDB" id="A0A7C3KFB2"/>
<dbReference type="InterPro" id="IPR018062">
    <property type="entry name" value="HTH_AraC-typ_CS"/>
</dbReference>
<dbReference type="PROSITE" id="PS00041">
    <property type="entry name" value="HTH_ARAC_FAMILY_1"/>
    <property type="match status" value="1"/>
</dbReference>
<dbReference type="SMART" id="SM00342">
    <property type="entry name" value="HTH_ARAC"/>
    <property type="match status" value="1"/>
</dbReference>
<protein>
    <submittedName>
        <fullName evidence="5">AraC family transcriptional regulator</fullName>
    </submittedName>
</protein>
<dbReference type="PRINTS" id="PR00032">
    <property type="entry name" value="HTHARAC"/>
</dbReference>
<evidence type="ECO:0000256" key="1">
    <source>
        <dbReference type="ARBA" id="ARBA00023015"/>
    </source>
</evidence>
<accession>A0A7C3KFB2</accession>
<keyword evidence="1" id="KW-0805">Transcription regulation</keyword>
<organism evidence="5">
    <name type="scientific">Oscillatoriales cyanobacterium SpSt-418</name>
    <dbReference type="NCBI Taxonomy" id="2282169"/>
    <lineage>
        <taxon>Bacteria</taxon>
        <taxon>Bacillati</taxon>
        <taxon>Cyanobacteriota</taxon>
        <taxon>Cyanophyceae</taxon>
        <taxon>Oscillatoriophycideae</taxon>
        <taxon>Oscillatoriales</taxon>
    </lineage>
</organism>
<dbReference type="InterPro" id="IPR009057">
    <property type="entry name" value="Homeodomain-like_sf"/>
</dbReference>
<evidence type="ECO:0000256" key="3">
    <source>
        <dbReference type="ARBA" id="ARBA00023163"/>
    </source>
</evidence>
<dbReference type="GO" id="GO:0003700">
    <property type="term" value="F:DNA-binding transcription factor activity"/>
    <property type="evidence" value="ECO:0007669"/>
    <property type="project" value="InterPro"/>
</dbReference>
<evidence type="ECO:0000313" key="5">
    <source>
        <dbReference type="EMBL" id="HFM98467.1"/>
    </source>
</evidence>
<dbReference type="InterPro" id="IPR053142">
    <property type="entry name" value="PchR_regulatory_protein"/>
</dbReference>
<comment type="caution">
    <text evidence="5">The sequence shown here is derived from an EMBL/GenBank/DDBJ whole genome shotgun (WGS) entry which is preliminary data.</text>
</comment>
<dbReference type="GO" id="GO:0043565">
    <property type="term" value="F:sequence-specific DNA binding"/>
    <property type="evidence" value="ECO:0007669"/>
    <property type="project" value="InterPro"/>
</dbReference>